<dbReference type="Pfam" id="PF07606">
    <property type="entry name" value="DUF1569"/>
    <property type="match status" value="1"/>
</dbReference>
<sequence>MNRLLGKLKNSIPYNEKTNPTVSNSSVGWHIEHSLLTICKIIDALENSNPNNYIWKFNPKRLLIKTINFIPRGKAKAPKVVIPSQNSSPQALQINLEETLKKLSNFEKLHKHNYFEHPVFGKLNKKDAQWFLKLHTKHHLKIINDIIK</sequence>
<dbReference type="Proteomes" id="UP000237056">
    <property type="component" value="Unassembled WGS sequence"/>
</dbReference>
<evidence type="ECO:0000313" key="2">
    <source>
        <dbReference type="Proteomes" id="UP000237056"/>
    </source>
</evidence>
<dbReference type="RefSeq" id="WP_103725023.1">
    <property type="nucleotide sequence ID" value="NZ_PQNY01000002.1"/>
</dbReference>
<evidence type="ECO:0000313" key="1">
    <source>
        <dbReference type="EMBL" id="POS02773.1"/>
    </source>
</evidence>
<dbReference type="InterPro" id="IPR034660">
    <property type="entry name" value="DinB/YfiT-like"/>
</dbReference>
<gene>
    <name evidence="1" type="ORF">Q361_10286</name>
</gene>
<dbReference type="Gene3D" id="1.20.120.450">
    <property type="entry name" value="dinb family like domain"/>
    <property type="match status" value="1"/>
</dbReference>
<name>A0A2S4NBE1_9FLAO</name>
<reference evidence="1 2" key="1">
    <citation type="submission" date="2018-01" db="EMBL/GenBank/DDBJ databases">
        <title>Genomic Encyclopedia of Type Strains, Phase I: the one thousand microbial genomes (KMG-I) project.</title>
        <authorList>
            <person name="Goeker M."/>
        </authorList>
    </citation>
    <scope>NUCLEOTIDE SEQUENCE [LARGE SCALE GENOMIC DNA]</scope>
    <source>
        <strain evidence="1 2">DSM 17960</strain>
    </source>
</reference>
<protein>
    <submittedName>
        <fullName evidence="1">Uncharacterized protein DUF1569</fullName>
    </submittedName>
</protein>
<organism evidence="1 2">
    <name type="scientific">Flavobacterium croceum DSM 17960</name>
    <dbReference type="NCBI Taxonomy" id="1121886"/>
    <lineage>
        <taxon>Bacteria</taxon>
        <taxon>Pseudomonadati</taxon>
        <taxon>Bacteroidota</taxon>
        <taxon>Flavobacteriia</taxon>
        <taxon>Flavobacteriales</taxon>
        <taxon>Flavobacteriaceae</taxon>
        <taxon>Flavobacterium</taxon>
    </lineage>
</organism>
<dbReference type="InterPro" id="IPR011463">
    <property type="entry name" value="DUF1569"/>
</dbReference>
<keyword evidence="2" id="KW-1185">Reference proteome</keyword>
<dbReference type="EMBL" id="PQNY01000002">
    <property type="protein sequence ID" value="POS02773.1"/>
    <property type="molecule type" value="Genomic_DNA"/>
</dbReference>
<dbReference type="AlphaFoldDB" id="A0A2S4NBE1"/>
<comment type="caution">
    <text evidence="1">The sequence shown here is derived from an EMBL/GenBank/DDBJ whole genome shotgun (WGS) entry which is preliminary data.</text>
</comment>
<proteinExistence type="predicted"/>
<dbReference type="OrthoDB" id="981199at2"/>
<accession>A0A2S4NBE1</accession>